<dbReference type="Proteomes" id="UP000194137">
    <property type="component" value="Chromosome"/>
</dbReference>
<comment type="catalytic activity">
    <reaction evidence="5">
        <text>L-threonine = acetaldehyde + glycine</text>
        <dbReference type="Rhea" id="RHEA:19625"/>
        <dbReference type="ChEBI" id="CHEBI:15343"/>
        <dbReference type="ChEBI" id="CHEBI:57305"/>
        <dbReference type="ChEBI" id="CHEBI:57926"/>
        <dbReference type="EC" id="4.1.2.48"/>
    </reaction>
</comment>
<keyword evidence="8" id="KW-1185">Reference proteome</keyword>
<dbReference type="InterPro" id="IPR001597">
    <property type="entry name" value="ArAA_b-elim_lyase/Thr_aldolase"/>
</dbReference>
<dbReference type="STRING" id="1235591.CAK95_16430"/>
<comment type="cofactor">
    <cofactor evidence="1 5">
        <name>pyridoxal 5'-phosphate</name>
        <dbReference type="ChEBI" id="CHEBI:597326"/>
    </cofactor>
</comment>
<dbReference type="Gene3D" id="3.40.640.10">
    <property type="entry name" value="Type I PLP-dependent aspartate aminotransferase-like (Major domain)"/>
    <property type="match status" value="1"/>
</dbReference>
<dbReference type="Pfam" id="PF01212">
    <property type="entry name" value="Beta_elim_lyase"/>
    <property type="match status" value="1"/>
</dbReference>
<dbReference type="EMBL" id="CP021112">
    <property type="protein sequence ID" value="ARQ00487.1"/>
    <property type="molecule type" value="Genomic_DNA"/>
</dbReference>
<keyword evidence="4 5" id="KW-0663">Pyridoxal phosphate</keyword>
<evidence type="ECO:0000256" key="4">
    <source>
        <dbReference type="ARBA" id="ARBA00022898"/>
    </source>
</evidence>
<accession>A0A1W6ZSW3</accession>
<dbReference type="Gene3D" id="3.90.1150.10">
    <property type="entry name" value="Aspartate Aminotransferase, domain 1"/>
    <property type="match status" value="1"/>
</dbReference>
<evidence type="ECO:0000256" key="1">
    <source>
        <dbReference type="ARBA" id="ARBA00001933"/>
    </source>
</evidence>
<evidence type="ECO:0000259" key="6">
    <source>
        <dbReference type="Pfam" id="PF01212"/>
    </source>
</evidence>
<gene>
    <name evidence="7" type="ORF">CAK95_16430</name>
</gene>
<reference evidence="7 8" key="1">
    <citation type="submission" date="2017-05" db="EMBL/GenBank/DDBJ databases">
        <title>Full genome sequence of Pseudorhodoplanes sinuspersici.</title>
        <authorList>
            <person name="Dastgheib S.M.M."/>
            <person name="Shavandi M."/>
            <person name="Tirandaz H."/>
        </authorList>
    </citation>
    <scope>NUCLEOTIDE SEQUENCE [LARGE SCALE GENOMIC DNA]</scope>
    <source>
        <strain evidence="7 8">RIPI110</strain>
    </source>
</reference>
<dbReference type="RefSeq" id="WP_086088884.1">
    <property type="nucleotide sequence ID" value="NZ_CP021112.1"/>
</dbReference>
<dbReference type="EC" id="4.1.2.48" evidence="5"/>
<evidence type="ECO:0000256" key="5">
    <source>
        <dbReference type="PIRNR" id="PIRNR038940"/>
    </source>
</evidence>
<dbReference type="PANTHER" id="PTHR48097">
    <property type="entry name" value="L-THREONINE ALDOLASE-RELATED"/>
    <property type="match status" value="1"/>
</dbReference>
<dbReference type="InterPro" id="IPR015422">
    <property type="entry name" value="PyrdxlP-dep_Trfase_small"/>
</dbReference>
<evidence type="ECO:0000313" key="7">
    <source>
        <dbReference type="EMBL" id="ARQ00487.1"/>
    </source>
</evidence>
<dbReference type="PANTHER" id="PTHR48097:SF5">
    <property type="entry name" value="LOW SPECIFICITY L-THREONINE ALDOLASE"/>
    <property type="match status" value="1"/>
</dbReference>
<protein>
    <recommendedName>
        <fullName evidence="5">L-threonine aldolase</fullName>
        <ecNumber evidence="5">4.1.2.48</ecNumber>
    </recommendedName>
</protein>
<dbReference type="InterPro" id="IPR026273">
    <property type="entry name" value="Low_specificity_L-TA_bact"/>
</dbReference>
<dbReference type="OrthoDB" id="9774495at2"/>
<evidence type="ECO:0000313" key="8">
    <source>
        <dbReference type="Proteomes" id="UP000194137"/>
    </source>
</evidence>
<keyword evidence="5" id="KW-0456">Lyase</keyword>
<comment type="subunit">
    <text evidence="3">Homotetramer.</text>
</comment>
<dbReference type="GO" id="GO:0006567">
    <property type="term" value="P:L-threonine catabolic process"/>
    <property type="evidence" value="ECO:0007669"/>
    <property type="project" value="UniProtKB-UniRule"/>
</dbReference>
<dbReference type="AlphaFoldDB" id="A0A1W6ZSW3"/>
<evidence type="ECO:0000256" key="3">
    <source>
        <dbReference type="ARBA" id="ARBA00011881"/>
    </source>
</evidence>
<dbReference type="InterPro" id="IPR015421">
    <property type="entry name" value="PyrdxlP-dep_Trfase_major"/>
</dbReference>
<feature type="domain" description="Aromatic amino acid beta-eliminating lyase/threonine aldolase" evidence="6">
    <location>
        <begin position="3"/>
        <end position="290"/>
    </location>
</feature>
<comment type="function">
    <text evidence="5">Catalyzes the cleavage of L-allo-threonine and L-threonine to glycine and acetaldehyde.</text>
</comment>
<name>A0A1W6ZSW3_9HYPH</name>
<evidence type="ECO:0000256" key="2">
    <source>
        <dbReference type="ARBA" id="ARBA00006966"/>
    </source>
</evidence>
<dbReference type="InterPro" id="IPR015424">
    <property type="entry name" value="PyrdxlP-dep_Trfase"/>
</dbReference>
<comment type="catalytic activity">
    <reaction evidence="5">
        <text>L-allo-threonine = acetaldehyde + glycine</text>
        <dbReference type="Rhea" id="RHEA:26209"/>
        <dbReference type="ChEBI" id="CHEBI:15343"/>
        <dbReference type="ChEBI" id="CHEBI:57305"/>
        <dbReference type="ChEBI" id="CHEBI:58585"/>
        <dbReference type="EC" id="4.1.2.48"/>
    </reaction>
</comment>
<dbReference type="GO" id="GO:0008732">
    <property type="term" value="F:L-allo-threonine aldolase activity"/>
    <property type="evidence" value="ECO:0007669"/>
    <property type="project" value="RHEA"/>
</dbReference>
<dbReference type="SUPFAM" id="SSF53383">
    <property type="entry name" value="PLP-dependent transferases"/>
    <property type="match status" value="1"/>
</dbReference>
<dbReference type="KEGG" id="psin:CAK95_16430"/>
<organism evidence="7 8">
    <name type="scientific">Pseudorhodoplanes sinuspersici</name>
    <dbReference type="NCBI Taxonomy" id="1235591"/>
    <lineage>
        <taxon>Bacteria</taxon>
        <taxon>Pseudomonadati</taxon>
        <taxon>Pseudomonadota</taxon>
        <taxon>Alphaproteobacteria</taxon>
        <taxon>Hyphomicrobiales</taxon>
        <taxon>Pseudorhodoplanes</taxon>
    </lineage>
</organism>
<proteinExistence type="inferred from homology"/>
<comment type="similarity">
    <text evidence="2 5">Belongs to the threonine aldolase family.</text>
</comment>
<dbReference type="PIRSF" id="PIRSF038940">
    <property type="entry name" value="Low_specificity_LTA"/>
    <property type="match status" value="1"/>
</dbReference>
<sequence length="351" mass="37297">MNFASDNTAGMAPELMAALSQANVGFAIGYGNDALTRDVERRIGEFFDHEVAVFLVPTGTAANALSLAHLTPPWGAVLCHENAHIMTDECGAPEFFGAGLKLIGLRGENGKLTPDTVKNAVARYSGHVPHQVNAASLSITQATEAGTIYRVDEIAALAKVAHVQGLPVHMDGARLGNALARMNVTPAEATWKAGVDVLSFGATKGGAMAAEAVVFFDPARAAGMAERRKRAGHLLSKHRFIAAQFEAYLKDDYWLTLARHANAKADALTEGLRAVDAKIVWPVEANIVFALLPTVLDAKLKAAGAAYYVRSNAMAGDDVAIEPDHVLVRLVTSFATQDSEIEKFIGLVQRG</sequence>